<dbReference type="Gene3D" id="3.60.40.10">
    <property type="entry name" value="PPM-type phosphatase domain"/>
    <property type="match status" value="1"/>
</dbReference>
<keyword evidence="5" id="KW-0378">Hydrolase</keyword>
<dbReference type="Proteomes" id="UP000238348">
    <property type="component" value="Chromosome"/>
</dbReference>
<evidence type="ECO:0000313" key="5">
    <source>
        <dbReference type="EMBL" id="AUX40491.1"/>
    </source>
</evidence>
<name>A0A2L0EMG2_SORCE</name>
<dbReference type="GO" id="GO:0000976">
    <property type="term" value="F:transcription cis-regulatory region binding"/>
    <property type="evidence" value="ECO:0007669"/>
    <property type="project" value="TreeGrafter"/>
</dbReference>
<dbReference type="AlphaFoldDB" id="A0A2L0EMG2"/>
<feature type="domain" description="PPM-type phosphatase" evidence="4">
    <location>
        <begin position="602"/>
        <end position="822"/>
    </location>
</feature>
<dbReference type="PANTHER" id="PTHR30146:SF24">
    <property type="entry name" value="XYLOSE OPERON REGULATORY PROTEIN"/>
    <property type="match status" value="1"/>
</dbReference>
<dbReference type="Gene3D" id="3.40.50.2300">
    <property type="match status" value="2"/>
</dbReference>
<dbReference type="SMART" id="SM00331">
    <property type="entry name" value="PP2C_SIG"/>
    <property type="match status" value="1"/>
</dbReference>
<evidence type="ECO:0000259" key="4">
    <source>
        <dbReference type="SMART" id="SM00331"/>
    </source>
</evidence>
<organism evidence="5 6">
    <name type="scientific">Sorangium cellulosum</name>
    <name type="common">Polyangium cellulosum</name>
    <dbReference type="NCBI Taxonomy" id="56"/>
    <lineage>
        <taxon>Bacteria</taxon>
        <taxon>Pseudomonadati</taxon>
        <taxon>Myxococcota</taxon>
        <taxon>Polyangia</taxon>
        <taxon>Polyangiales</taxon>
        <taxon>Polyangiaceae</taxon>
        <taxon>Sorangium</taxon>
    </lineage>
</organism>
<keyword evidence="3" id="KW-0804">Transcription</keyword>
<evidence type="ECO:0000256" key="1">
    <source>
        <dbReference type="ARBA" id="ARBA00023015"/>
    </source>
</evidence>
<dbReference type="InterPro" id="IPR036457">
    <property type="entry name" value="PPM-type-like_dom_sf"/>
</dbReference>
<accession>A0A2L0EMG2</accession>
<dbReference type="SUPFAM" id="SSF53822">
    <property type="entry name" value="Periplasmic binding protein-like I"/>
    <property type="match status" value="1"/>
</dbReference>
<keyword evidence="2" id="KW-0238">DNA-binding</keyword>
<evidence type="ECO:0000256" key="3">
    <source>
        <dbReference type="ARBA" id="ARBA00023163"/>
    </source>
</evidence>
<dbReference type="InterPro" id="IPR028082">
    <property type="entry name" value="Peripla_BP_I"/>
</dbReference>
<dbReference type="GO" id="GO:0016787">
    <property type="term" value="F:hydrolase activity"/>
    <property type="evidence" value="ECO:0007669"/>
    <property type="project" value="UniProtKB-KW"/>
</dbReference>
<gene>
    <name evidence="5" type="primary">thrH</name>
    <name evidence="5" type="ORF">SOCE26_018920</name>
</gene>
<sequence length="826" mass="89537">MTRRRPTIALLIDNMAGDYQSEVRSGIERAAEAHDVNLLIAFAFGDLIPLRGSTDAARRGLYHIIRSEIVDGIIVASSTLCHLVGIDAVREFCRSYASFPLCSIGMAIDDIPSLMVDNALGTEISVLHLVDEHGCRRIAYISGPTNNEEALLRAGGYRRALAARSIAYDERLFMSGAFTVGSGHAAVRELLDRGVDFDAIVAANDCMALGAIELLKERGIDVPGDVLVCGFDDIRTARFTKPSLSTVRQPLKELAGLAVETVLQMIEGEPVPVLRLVGVGLTRRVSCGCGRQAGPLLLPPGAAAWSGPSSLAGQRASLERALAQAVTISARSLDGWADRLLSALEEELAGDRGRFLRGLEELLDAARREGVLLEQFQSVISLLRARLQRAPEQGGDAALNETLEQIWHASRIAIGSASVHVEGEQRLKVELAAIDVNYGMRHFSTCLSLPVLRSTLAADLPKLQFSRVALSLFDDALRSTMTLFFWMEDGREVEVPPVSFPAHLLAPPGFLSGDERWSVITFPVAFGGVEKFGLAVVDGQANEMIYDALRLQLGSAVKAATLHREVVRQVELRERIEQEKVREESRVAARIQTTLVPEQPSVEGLELCATMKPAVEVGGDYYDVIATPDGGWIGIGDVAGHGLAAGLIVLMIQSMVSVMASSPAAADPRGIVCAVNRAVYKNVRDRLKRDEHATLLLMRYTRDGRVTFAGAHEDILVCSPRTRRCARIPTSGVFIGALPEIDAMTRDAELVLEDGDVLVLYSDGVTEARNEHHEQFGLDRLCATVEAAQSAPVEVIRDRILGAVEGWCPSLDDDITILVARYRKPG</sequence>
<dbReference type="Pfam" id="PF13377">
    <property type="entry name" value="Peripla_BP_3"/>
    <property type="match status" value="1"/>
</dbReference>
<dbReference type="EC" id="3.1.3.3" evidence="5"/>
<protein>
    <submittedName>
        <fullName evidence="5">Phosphoserine phosphatase</fullName>
        <ecNumber evidence="5">3.1.3.3</ecNumber>
    </submittedName>
</protein>
<dbReference type="RefSeq" id="WP_234023516.1">
    <property type="nucleotide sequence ID" value="NZ_CP012673.1"/>
</dbReference>
<keyword evidence="1" id="KW-0805">Transcription regulation</keyword>
<dbReference type="GO" id="GO:0003700">
    <property type="term" value="F:DNA-binding transcription factor activity"/>
    <property type="evidence" value="ECO:0007669"/>
    <property type="project" value="TreeGrafter"/>
</dbReference>
<dbReference type="Pfam" id="PF07228">
    <property type="entry name" value="SpoIIE"/>
    <property type="match status" value="1"/>
</dbReference>
<dbReference type="SUPFAM" id="SSF81606">
    <property type="entry name" value="PP2C-like"/>
    <property type="match status" value="1"/>
</dbReference>
<evidence type="ECO:0000256" key="2">
    <source>
        <dbReference type="ARBA" id="ARBA00023125"/>
    </source>
</evidence>
<dbReference type="EMBL" id="CP012673">
    <property type="protein sequence ID" value="AUX40491.1"/>
    <property type="molecule type" value="Genomic_DNA"/>
</dbReference>
<dbReference type="CDD" id="cd06267">
    <property type="entry name" value="PBP1_LacI_sugar_binding-like"/>
    <property type="match status" value="1"/>
</dbReference>
<dbReference type="InterPro" id="IPR001932">
    <property type="entry name" value="PPM-type_phosphatase-like_dom"/>
</dbReference>
<dbReference type="InterPro" id="IPR046335">
    <property type="entry name" value="LacI/GalR-like_sensor"/>
</dbReference>
<proteinExistence type="predicted"/>
<dbReference type="PANTHER" id="PTHR30146">
    <property type="entry name" value="LACI-RELATED TRANSCRIPTIONAL REPRESSOR"/>
    <property type="match status" value="1"/>
</dbReference>
<reference evidence="5 6" key="1">
    <citation type="submission" date="2015-09" db="EMBL/GenBank/DDBJ databases">
        <title>Sorangium comparison.</title>
        <authorList>
            <person name="Zaburannyi N."/>
            <person name="Bunk B."/>
            <person name="Overmann J."/>
            <person name="Mueller R."/>
        </authorList>
    </citation>
    <scope>NUCLEOTIDE SEQUENCE [LARGE SCALE GENOMIC DNA]</scope>
    <source>
        <strain evidence="5 6">So ce26</strain>
    </source>
</reference>
<evidence type="ECO:0000313" key="6">
    <source>
        <dbReference type="Proteomes" id="UP000238348"/>
    </source>
</evidence>